<keyword evidence="5 11" id="KW-0732">Signal</keyword>
<evidence type="ECO:0000313" key="14">
    <source>
        <dbReference type="Proteomes" id="UP001595556"/>
    </source>
</evidence>
<keyword evidence="7" id="KW-0626">Porin</keyword>
<evidence type="ECO:0000256" key="8">
    <source>
        <dbReference type="ARBA" id="ARBA00023136"/>
    </source>
</evidence>
<dbReference type="PROSITE" id="PS51123">
    <property type="entry name" value="OMPA_2"/>
    <property type="match status" value="1"/>
</dbReference>
<evidence type="ECO:0000256" key="3">
    <source>
        <dbReference type="ARBA" id="ARBA00022452"/>
    </source>
</evidence>
<dbReference type="Pfam" id="PF13505">
    <property type="entry name" value="OMP_b-brl"/>
    <property type="match status" value="1"/>
</dbReference>
<keyword evidence="6" id="KW-0406">Ion transport</keyword>
<keyword evidence="4" id="KW-0812">Transmembrane</keyword>
<reference evidence="14" key="1">
    <citation type="journal article" date="2019" name="Int. J. Syst. Evol. Microbiol.">
        <title>The Global Catalogue of Microorganisms (GCM) 10K type strain sequencing project: providing services to taxonomists for standard genome sequencing and annotation.</title>
        <authorList>
            <consortium name="The Broad Institute Genomics Platform"/>
            <consortium name="The Broad Institute Genome Sequencing Center for Infectious Disease"/>
            <person name="Wu L."/>
            <person name="Ma J."/>
        </authorList>
    </citation>
    <scope>NUCLEOTIDE SEQUENCE [LARGE SCALE GENOMIC DNA]</scope>
    <source>
        <strain evidence="14">KCTC 52168</strain>
    </source>
</reference>
<accession>A0ABV7H3A7</accession>
<dbReference type="InterPro" id="IPR027385">
    <property type="entry name" value="Beta-barrel_OMP"/>
</dbReference>
<keyword evidence="14" id="KW-1185">Reference proteome</keyword>
<dbReference type="RefSeq" id="WP_377301807.1">
    <property type="nucleotide sequence ID" value="NZ_CP180191.1"/>
</dbReference>
<dbReference type="InterPro" id="IPR006664">
    <property type="entry name" value="OMP_bac"/>
</dbReference>
<dbReference type="CDD" id="cd07185">
    <property type="entry name" value="OmpA_C-like"/>
    <property type="match status" value="1"/>
</dbReference>
<dbReference type="EMBL" id="JBHRTI010000003">
    <property type="protein sequence ID" value="MFC3147081.1"/>
    <property type="molecule type" value="Genomic_DNA"/>
</dbReference>
<evidence type="ECO:0000256" key="11">
    <source>
        <dbReference type="SAM" id="SignalP"/>
    </source>
</evidence>
<comment type="caution">
    <text evidence="13">The sequence shown here is derived from an EMBL/GenBank/DDBJ whole genome shotgun (WGS) entry which is preliminary data.</text>
</comment>
<gene>
    <name evidence="13" type="ORF">ACFOEN_05430</name>
</gene>
<feature type="domain" description="OmpA-like" evidence="12">
    <location>
        <begin position="241"/>
        <end position="364"/>
    </location>
</feature>
<evidence type="ECO:0000256" key="4">
    <source>
        <dbReference type="ARBA" id="ARBA00022692"/>
    </source>
</evidence>
<sequence length="367" mass="39265">MTIRRPPAAIAVALALAAIGQQAHGQSMSNPPPPDWYILPNISVLDPDSKWAADKTGYGGGLKAGFPLSPNLDLQFGANYARSKDGNDKYNQTLFGADVLYLFGQNRLRPFVLGGIGAERDKLSLAPGAALPAGFSRSKTSPYVNAGLGVQYRFTDNLGLQADIRRVEGFIRENSTFGFRRSGNNYFNLALMYAFGGPPPAPAPVARVAPPPPPPVMAPPPPPPPVAPPPPPPPPPPAPPVVEKITMSATELFGFDSAVLKAGQPRLDDFARTLAANPTVTNVLITGHTDRLGSAAHNRKLSQQRADAVKAYLVKQGVAANRLRAEGRGSADPVTRGCNQKNRQQLITCLAPDRRVEIEQVTVERRR</sequence>
<protein>
    <submittedName>
        <fullName evidence="13">OmpA family protein</fullName>
    </submittedName>
</protein>
<evidence type="ECO:0000259" key="12">
    <source>
        <dbReference type="PROSITE" id="PS51123"/>
    </source>
</evidence>
<evidence type="ECO:0000313" key="13">
    <source>
        <dbReference type="EMBL" id="MFC3147081.1"/>
    </source>
</evidence>
<dbReference type="Proteomes" id="UP001595556">
    <property type="component" value="Unassembled WGS sequence"/>
</dbReference>
<proteinExistence type="predicted"/>
<keyword evidence="3" id="KW-1134">Transmembrane beta strand</keyword>
<evidence type="ECO:0000256" key="5">
    <source>
        <dbReference type="ARBA" id="ARBA00022729"/>
    </source>
</evidence>
<dbReference type="SUPFAM" id="SSF56925">
    <property type="entry name" value="OMPA-like"/>
    <property type="match status" value="1"/>
</dbReference>
<evidence type="ECO:0000256" key="2">
    <source>
        <dbReference type="ARBA" id="ARBA00022448"/>
    </source>
</evidence>
<dbReference type="PRINTS" id="PR01021">
    <property type="entry name" value="OMPADOMAIN"/>
</dbReference>
<evidence type="ECO:0000256" key="10">
    <source>
        <dbReference type="PROSITE-ProRule" id="PRU00473"/>
    </source>
</evidence>
<keyword evidence="9" id="KW-0998">Cell outer membrane</keyword>
<comment type="subcellular location">
    <subcellularLocation>
        <location evidence="1">Cell outer membrane</location>
        <topology evidence="1">Multi-pass membrane protein</topology>
    </subcellularLocation>
</comment>
<feature type="chain" id="PRO_5045140834" evidence="11">
    <location>
        <begin position="26"/>
        <end position="367"/>
    </location>
</feature>
<dbReference type="Gene3D" id="3.30.1330.60">
    <property type="entry name" value="OmpA-like domain"/>
    <property type="match status" value="1"/>
</dbReference>
<feature type="signal peptide" evidence="11">
    <location>
        <begin position="1"/>
        <end position="25"/>
    </location>
</feature>
<dbReference type="Pfam" id="PF00691">
    <property type="entry name" value="OmpA"/>
    <property type="match status" value="1"/>
</dbReference>
<dbReference type="PANTHER" id="PTHR30329">
    <property type="entry name" value="STATOR ELEMENT OF FLAGELLAR MOTOR COMPLEX"/>
    <property type="match status" value="1"/>
</dbReference>
<evidence type="ECO:0000256" key="7">
    <source>
        <dbReference type="ARBA" id="ARBA00023114"/>
    </source>
</evidence>
<dbReference type="InterPro" id="IPR011250">
    <property type="entry name" value="OMP/PagP_B-barrel"/>
</dbReference>
<name>A0ABV7H3A7_9BURK</name>
<dbReference type="InterPro" id="IPR036737">
    <property type="entry name" value="OmpA-like_sf"/>
</dbReference>
<keyword evidence="2" id="KW-0813">Transport</keyword>
<organism evidence="13 14">
    <name type="scientific">Piscinibacterium candidicorallinum</name>
    <dbReference type="NCBI Taxonomy" id="1793872"/>
    <lineage>
        <taxon>Bacteria</taxon>
        <taxon>Pseudomonadati</taxon>
        <taxon>Pseudomonadota</taxon>
        <taxon>Betaproteobacteria</taxon>
        <taxon>Burkholderiales</taxon>
        <taxon>Piscinibacterium</taxon>
    </lineage>
</organism>
<keyword evidence="8 10" id="KW-0472">Membrane</keyword>
<dbReference type="InterPro" id="IPR006665">
    <property type="entry name" value="OmpA-like"/>
</dbReference>
<dbReference type="Gene3D" id="2.40.160.20">
    <property type="match status" value="1"/>
</dbReference>
<evidence type="ECO:0000256" key="9">
    <source>
        <dbReference type="ARBA" id="ARBA00023237"/>
    </source>
</evidence>
<dbReference type="PANTHER" id="PTHR30329:SF21">
    <property type="entry name" value="LIPOPROTEIN YIAD-RELATED"/>
    <property type="match status" value="1"/>
</dbReference>
<dbReference type="SUPFAM" id="SSF103088">
    <property type="entry name" value="OmpA-like"/>
    <property type="match status" value="1"/>
</dbReference>
<dbReference type="InterPro" id="IPR050330">
    <property type="entry name" value="Bact_OuterMem_StrucFunc"/>
</dbReference>
<evidence type="ECO:0000256" key="6">
    <source>
        <dbReference type="ARBA" id="ARBA00023065"/>
    </source>
</evidence>
<evidence type="ECO:0000256" key="1">
    <source>
        <dbReference type="ARBA" id="ARBA00004571"/>
    </source>
</evidence>